<evidence type="ECO:0000313" key="1">
    <source>
        <dbReference type="EMBL" id="KAK4649092.1"/>
    </source>
</evidence>
<organism evidence="1 2">
    <name type="scientific">Podospora bellae-mahoneyi</name>
    <dbReference type="NCBI Taxonomy" id="2093777"/>
    <lineage>
        <taxon>Eukaryota</taxon>
        <taxon>Fungi</taxon>
        <taxon>Dikarya</taxon>
        <taxon>Ascomycota</taxon>
        <taxon>Pezizomycotina</taxon>
        <taxon>Sordariomycetes</taxon>
        <taxon>Sordariomycetidae</taxon>
        <taxon>Sordariales</taxon>
        <taxon>Podosporaceae</taxon>
        <taxon>Podospora</taxon>
    </lineage>
</organism>
<sequence length="87" mass="9984">MVKYFPILIKDISKKIRRQEDGRNHPQPIRIEDQQTATAMSWRSTPQHMAAGKILPTDAETVIHQHRGKWLESRRTIEPQSPVAGSS</sequence>
<reference evidence="1 2" key="1">
    <citation type="journal article" date="2023" name="bioRxiv">
        <title>High-quality genome assemblies of four members of thePodospora anserinaspecies complex.</title>
        <authorList>
            <person name="Ament-Velasquez S.L."/>
            <person name="Vogan A.A."/>
            <person name="Wallerman O."/>
            <person name="Hartmann F."/>
            <person name="Gautier V."/>
            <person name="Silar P."/>
            <person name="Giraud T."/>
            <person name="Johannesson H."/>
        </authorList>
    </citation>
    <scope>NUCLEOTIDE SEQUENCE [LARGE SCALE GENOMIC DNA]</scope>
    <source>
        <strain evidence="1 2">CBS 112042</strain>
    </source>
</reference>
<keyword evidence="2" id="KW-1185">Reference proteome</keyword>
<name>A0ABR0G069_9PEZI</name>
<dbReference type="GeneID" id="87891123"/>
<dbReference type="RefSeq" id="XP_062738067.1">
    <property type="nucleotide sequence ID" value="XM_062872040.1"/>
</dbReference>
<protein>
    <submittedName>
        <fullName evidence="1">Uncharacterized protein</fullName>
    </submittedName>
</protein>
<gene>
    <name evidence="1" type="ORF">QC761_0017810</name>
</gene>
<dbReference type="EMBL" id="JAFFGZ010000001">
    <property type="protein sequence ID" value="KAK4649092.1"/>
    <property type="molecule type" value="Genomic_DNA"/>
</dbReference>
<accession>A0ABR0G069</accession>
<dbReference type="Proteomes" id="UP001322138">
    <property type="component" value="Unassembled WGS sequence"/>
</dbReference>
<evidence type="ECO:0000313" key="2">
    <source>
        <dbReference type="Proteomes" id="UP001322138"/>
    </source>
</evidence>
<comment type="caution">
    <text evidence="1">The sequence shown here is derived from an EMBL/GenBank/DDBJ whole genome shotgun (WGS) entry which is preliminary data.</text>
</comment>
<proteinExistence type="predicted"/>